<feature type="region of interest" description="Disordered" evidence="6">
    <location>
        <begin position="297"/>
        <end position="334"/>
    </location>
</feature>
<dbReference type="EMBL" id="LODT01000013">
    <property type="protein sequence ID" value="KYR00600.1"/>
    <property type="molecule type" value="Genomic_DNA"/>
</dbReference>
<dbReference type="Pfam" id="PF06454">
    <property type="entry name" value="THH1_TOM1-3_dom"/>
    <property type="match status" value="1"/>
</dbReference>
<comment type="subcellular location">
    <subcellularLocation>
        <location evidence="1">Endomembrane system</location>
        <topology evidence="1">Multi-pass membrane protein</topology>
    </subcellularLocation>
</comment>
<feature type="transmembrane region" description="Helical" evidence="7">
    <location>
        <begin position="13"/>
        <end position="33"/>
    </location>
</feature>
<evidence type="ECO:0000256" key="6">
    <source>
        <dbReference type="SAM" id="MobiDB-lite"/>
    </source>
</evidence>
<proteinExistence type="inferred from homology"/>
<protein>
    <recommendedName>
        <fullName evidence="8">THH1/TOM1/TOM3 domain-containing protein</fullName>
    </recommendedName>
</protein>
<reference evidence="9 10" key="1">
    <citation type="submission" date="2015-12" db="EMBL/GenBank/DDBJ databases">
        <title>Dictyostelia acquired genes for synthesis and detection of signals that induce cell-type specialization by lateral gene transfer from prokaryotes.</title>
        <authorList>
            <person name="Gloeckner G."/>
            <person name="Schaap P."/>
        </authorList>
    </citation>
    <scope>NUCLEOTIDE SEQUENCE [LARGE SCALE GENOMIC DNA]</scope>
    <source>
        <strain evidence="9 10">TK</strain>
    </source>
</reference>
<evidence type="ECO:0000256" key="7">
    <source>
        <dbReference type="SAM" id="Phobius"/>
    </source>
</evidence>
<dbReference type="InterPro" id="IPR040226">
    <property type="entry name" value="THH1/TOM1/TOM3"/>
</dbReference>
<comment type="caution">
    <text evidence="9">The sequence shown here is derived from an EMBL/GenBank/DDBJ whole genome shotgun (WGS) entry which is preliminary data.</text>
</comment>
<evidence type="ECO:0000313" key="9">
    <source>
        <dbReference type="EMBL" id="KYR00600.1"/>
    </source>
</evidence>
<dbReference type="InterPro" id="IPR009457">
    <property type="entry name" value="THH1/TOM1/TOM3_dom"/>
</dbReference>
<keyword evidence="4 7" id="KW-1133">Transmembrane helix</keyword>
<feature type="transmembrane region" description="Helical" evidence="7">
    <location>
        <begin position="243"/>
        <end position="261"/>
    </location>
</feature>
<feature type="compositionally biased region" description="Low complexity" evidence="6">
    <location>
        <begin position="303"/>
        <end position="318"/>
    </location>
</feature>
<dbReference type="GO" id="GO:0012505">
    <property type="term" value="C:endomembrane system"/>
    <property type="evidence" value="ECO:0007669"/>
    <property type="project" value="UniProtKB-SubCell"/>
</dbReference>
<dbReference type="AlphaFoldDB" id="A0A152A313"/>
<dbReference type="PANTHER" id="PTHR31142:SF3">
    <property type="entry name" value="THH1_TOM1_TOM3 DOMAIN-CONTAINING PROTEIN"/>
    <property type="match status" value="1"/>
</dbReference>
<name>A0A152A313_TIELA</name>
<dbReference type="FunCoup" id="A0A152A313">
    <property type="interactions" value="1"/>
</dbReference>
<feature type="compositionally biased region" description="Basic residues" evidence="6">
    <location>
        <begin position="323"/>
        <end position="334"/>
    </location>
</feature>
<feature type="transmembrane region" description="Helical" evidence="7">
    <location>
        <begin position="166"/>
        <end position="185"/>
    </location>
</feature>
<feature type="transmembrane region" description="Helical" evidence="7">
    <location>
        <begin position="53"/>
        <end position="72"/>
    </location>
</feature>
<dbReference type="Proteomes" id="UP000076078">
    <property type="component" value="Unassembled WGS sequence"/>
</dbReference>
<feature type="transmembrane region" description="Helical" evidence="7">
    <location>
        <begin position="92"/>
        <end position="112"/>
    </location>
</feature>
<feature type="transmembrane region" description="Helical" evidence="7">
    <location>
        <begin position="205"/>
        <end position="231"/>
    </location>
</feature>
<dbReference type="OrthoDB" id="19798at2759"/>
<dbReference type="OMA" id="LFWSQVY"/>
<organism evidence="9 10">
    <name type="scientific">Tieghemostelium lacteum</name>
    <name type="common">Slime mold</name>
    <name type="synonym">Dictyostelium lacteum</name>
    <dbReference type="NCBI Taxonomy" id="361077"/>
    <lineage>
        <taxon>Eukaryota</taxon>
        <taxon>Amoebozoa</taxon>
        <taxon>Evosea</taxon>
        <taxon>Eumycetozoa</taxon>
        <taxon>Dictyostelia</taxon>
        <taxon>Dictyosteliales</taxon>
        <taxon>Raperosteliaceae</taxon>
        <taxon>Tieghemostelium</taxon>
    </lineage>
</organism>
<feature type="transmembrane region" description="Helical" evidence="7">
    <location>
        <begin position="132"/>
        <end position="154"/>
    </location>
</feature>
<evidence type="ECO:0000256" key="2">
    <source>
        <dbReference type="ARBA" id="ARBA00006779"/>
    </source>
</evidence>
<dbReference type="PANTHER" id="PTHR31142">
    <property type="entry name" value="TOBAMOVIRUS MULTIPLICATION PROTEIN 1-LIKE ISOFORM X1"/>
    <property type="match status" value="1"/>
</dbReference>
<keyword evidence="10" id="KW-1185">Reference proteome</keyword>
<evidence type="ECO:0000256" key="5">
    <source>
        <dbReference type="ARBA" id="ARBA00023136"/>
    </source>
</evidence>
<evidence type="ECO:0000256" key="1">
    <source>
        <dbReference type="ARBA" id="ARBA00004127"/>
    </source>
</evidence>
<accession>A0A152A313</accession>
<evidence type="ECO:0000256" key="3">
    <source>
        <dbReference type="ARBA" id="ARBA00022692"/>
    </source>
</evidence>
<gene>
    <name evidence="9" type="ORF">DLAC_02621</name>
</gene>
<evidence type="ECO:0000259" key="8">
    <source>
        <dbReference type="Pfam" id="PF06454"/>
    </source>
</evidence>
<comment type="similarity">
    <text evidence="2">Belongs to the plant tobamovirus multiplication TOM1 protein family.</text>
</comment>
<sequence>MAHNASVSSLKDIFIVLGSLYALLLIIAIVQLFRIHQIRKFPIRRFSTQKTFLFLLSLTCLLRTVFFFVITFVETNSTFDMGKFSVEPFTMIDDFGCITFFTTFCLLILFWIEIVYHSRNKTRTYRAKVRPIFLVLILIVYVLQVAIWVLIYTLKNHRELVDKIDNTFYSVLSLGAGLGFFYYGIKLTLKLRRNPINSPGKKRKLIEVILFTLLCTACFIGRSLIFLTISFYRNLDINYINVFIYYGITEILPSVFVIILFRKMPPRKSIVHESIRVESGEYDSVQVMGINDDLETSKQPLLSTNTSTSTSTTTTNTNTEKEKKKKKGIKSIFK</sequence>
<evidence type="ECO:0000313" key="10">
    <source>
        <dbReference type="Proteomes" id="UP000076078"/>
    </source>
</evidence>
<dbReference type="InParanoid" id="A0A152A313"/>
<keyword evidence="5 7" id="KW-0472">Membrane</keyword>
<keyword evidence="3 7" id="KW-0812">Transmembrane</keyword>
<feature type="domain" description="THH1/TOM1/TOM3" evidence="8">
    <location>
        <begin position="11"/>
        <end position="270"/>
    </location>
</feature>
<evidence type="ECO:0000256" key="4">
    <source>
        <dbReference type="ARBA" id="ARBA00022989"/>
    </source>
</evidence>